<dbReference type="InterPro" id="IPR013785">
    <property type="entry name" value="Aldolase_TIM"/>
</dbReference>
<dbReference type="GO" id="GO:0047444">
    <property type="term" value="F:N-acylneuraminate-9-phosphate synthase activity"/>
    <property type="evidence" value="ECO:0007669"/>
    <property type="project" value="TreeGrafter"/>
</dbReference>
<dbReference type="GO" id="GO:0016051">
    <property type="term" value="P:carbohydrate biosynthetic process"/>
    <property type="evidence" value="ECO:0007669"/>
    <property type="project" value="InterPro"/>
</dbReference>
<evidence type="ECO:0000313" key="3">
    <source>
        <dbReference type="Proteomes" id="UP000199073"/>
    </source>
</evidence>
<dbReference type="SUPFAM" id="SSF51269">
    <property type="entry name" value="AFP III-like domain"/>
    <property type="match status" value="1"/>
</dbReference>
<dbReference type="PANTHER" id="PTHR42966">
    <property type="entry name" value="N-ACETYLNEURAMINATE SYNTHASE"/>
    <property type="match status" value="1"/>
</dbReference>
<gene>
    <name evidence="2" type="ORF">SAMN05660330_02079</name>
</gene>
<dbReference type="PROSITE" id="PS50844">
    <property type="entry name" value="AFP_LIKE"/>
    <property type="match status" value="1"/>
</dbReference>
<dbReference type="Pfam" id="PF03102">
    <property type="entry name" value="NeuB"/>
    <property type="match status" value="1"/>
</dbReference>
<dbReference type="SUPFAM" id="SSF51658">
    <property type="entry name" value="Xylose isomerase-like"/>
    <property type="match status" value="1"/>
</dbReference>
<dbReference type="AlphaFoldDB" id="A0A1H0QR17"/>
<dbReference type="Proteomes" id="UP000199073">
    <property type="component" value="Unassembled WGS sequence"/>
</dbReference>
<dbReference type="RefSeq" id="WP_092222517.1">
    <property type="nucleotide sequence ID" value="NZ_FNJI01000012.1"/>
</dbReference>
<dbReference type="OrthoDB" id="9781701at2"/>
<dbReference type="EMBL" id="FNJI01000012">
    <property type="protein sequence ID" value="SDP19630.1"/>
    <property type="molecule type" value="Genomic_DNA"/>
</dbReference>
<dbReference type="Gene3D" id="3.20.20.150">
    <property type="entry name" value="Divalent-metal-dependent TIM barrel enzymes"/>
    <property type="match status" value="1"/>
</dbReference>
<dbReference type="SUPFAM" id="SSF51569">
    <property type="entry name" value="Aldolase"/>
    <property type="match status" value="1"/>
</dbReference>
<evidence type="ECO:0000259" key="1">
    <source>
        <dbReference type="PROSITE" id="PS50844"/>
    </source>
</evidence>
<dbReference type="SMART" id="SM00858">
    <property type="entry name" value="SAF"/>
    <property type="match status" value="1"/>
</dbReference>
<dbReference type="Pfam" id="PF01261">
    <property type="entry name" value="AP_endonuc_2"/>
    <property type="match status" value="1"/>
</dbReference>
<feature type="domain" description="AFP-like" evidence="1">
    <location>
        <begin position="291"/>
        <end position="349"/>
    </location>
</feature>
<dbReference type="Gene3D" id="3.90.1210.10">
    <property type="entry name" value="Antifreeze-like/N-acetylneuraminic acid synthase C-terminal domain"/>
    <property type="match status" value="1"/>
</dbReference>
<dbReference type="InterPro" id="IPR013022">
    <property type="entry name" value="Xyl_isomerase-like_TIM-brl"/>
</dbReference>
<dbReference type="Gene3D" id="3.20.20.70">
    <property type="entry name" value="Aldolase class I"/>
    <property type="match status" value="1"/>
</dbReference>
<dbReference type="InterPro" id="IPR057736">
    <property type="entry name" value="SAF_PseI/NeuA/NeuB"/>
</dbReference>
<dbReference type="STRING" id="91360.SAMN05660330_02079"/>
<proteinExistence type="predicted"/>
<dbReference type="InterPro" id="IPR036237">
    <property type="entry name" value="Xyl_isomerase-like_sf"/>
</dbReference>
<dbReference type="InterPro" id="IPR006190">
    <property type="entry name" value="SAF_AFP_Neu5Ac"/>
</dbReference>
<dbReference type="InterPro" id="IPR036732">
    <property type="entry name" value="AFP_Neu5c_C_sf"/>
</dbReference>
<sequence length="632" mass="71834">MFDSGRINDIFTNSGADRAIYIIAEVGINHNGSLDTALKLIHAAKKAGADAVKFQKRELKEIYSPLVLKDSNSAEWIFEYLIPLLKEVELSRDDYGRIREECDRLQIDLIVTPLDHVSAKFVAELGVSAFKIASADMTNIPLLRVCNSYDLPMLVSVGMWNETDISKCVKLFDKEGFRFALLLAQSTYPASYETLNLGYLERLKELAPVVGYSGHERGTFIPVAAAAMGCRIIEKHITFDKNDKGPDHKASMLPDEWEEMVFHLRMLEKALSKGKQVNQAEKLCKEAFAKSAVPVCDLLAGHILTKTDIIFRSPGKGLFPHEIERYIGKTLTRPVRKNHYINATDFEEIVPISDWKHFLFKKMWGVKCRFHDYEKFRILNTPCIEFHCSQTDLDVDFHTERSDSLLVLHAPEIFDRQLVDLCSDDSKRVDDSLKILQRSIDKTLEIAKFFPAHKPKLVMHLGGMFLDNHKIGNTSLLTEKAIENFSRLKYCKTDLDVLPENLPPRPWYLGGEWFQHGFMLEDDMSTFCSHFGIGMAYDICHASLYCNKFNVDLNEYTAKILPFVTHIHISDALGNNGEGVQVGDGTIDFDKLMVLLKANEFSWVPEIWSGHLYEGSGVYKALNRLEKYAGIL</sequence>
<dbReference type="InterPro" id="IPR013974">
    <property type="entry name" value="SAF"/>
</dbReference>
<dbReference type="CDD" id="cd11615">
    <property type="entry name" value="SAF_NeuB_like"/>
    <property type="match status" value="1"/>
</dbReference>
<reference evidence="2 3" key="1">
    <citation type="submission" date="2016-10" db="EMBL/GenBank/DDBJ databases">
        <authorList>
            <person name="de Groot N.N."/>
        </authorList>
    </citation>
    <scope>NUCLEOTIDE SEQUENCE [LARGE SCALE GENOMIC DNA]</scope>
    <source>
        <strain evidence="2 3">DSM 12130</strain>
    </source>
</reference>
<evidence type="ECO:0000313" key="2">
    <source>
        <dbReference type="EMBL" id="SDP19630.1"/>
    </source>
</evidence>
<dbReference type="Pfam" id="PF08666">
    <property type="entry name" value="SAF"/>
    <property type="match status" value="1"/>
</dbReference>
<organism evidence="2 3">
    <name type="scientific">Desulforhopalus singaporensis</name>
    <dbReference type="NCBI Taxonomy" id="91360"/>
    <lineage>
        <taxon>Bacteria</taxon>
        <taxon>Pseudomonadati</taxon>
        <taxon>Thermodesulfobacteriota</taxon>
        <taxon>Desulfobulbia</taxon>
        <taxon>Desulfobulbales</taxon>
        <taxon>Desulfocapsaceae</taxon>
        <taxon>Desulforhopalus</taxon>
    </lineage>
</organism>
<protein>
    <submittedName>
        <fullName evidence="2">N-acetylneuraminate synthase</fullName>
    </submittedName>
</protein>
<name>A0A1H0QR17_9BACT</name>
<accession>A0A1H0QR17</accession>
<dbReference type="InterPro" id="IPR013132">
    <property type="entry name" value="PseI/NeuA/B-like_N"/>
</dbReference>
<dbReference type="InterPro" id="IPR051690">
    <property type="entry name" value="PseI-like"/>
</dbReference>
<keyword evidence="3" id="KW-1185">Reference proteome</keyword>
<dbReference type="PANTHER" id="PTHR42966:SF3">
    <property type="entry name" value="BLR5971 PROTEIN"/>
    <property type="match status" value="1"/>
</dbReference>